<name>A0ABQ2CVM6_9GAMM</name>
<keyword evidence="3" id="KW-1185">Reference proteome</keyword>
<organism evidence="2 3">
    <name type="scientific">Halopseudomonas pertucinogena</name>
    <dbReference type="NCBI Taxonomy" id="86175"/>
    <lineage>
        <taxon>Bacteria</taxon>
        <taxon>Pseudomonadati</taxon>
        <taxon>Pseudomonadota</taxon>
        <taxon>Gammaproteobacteria</taxon>
        <taxon>Pseudomonadales</taxon>
        <taxon>Pseudomonadaceae</taxon>
        <taxon>Halopseudomonas</taxon>
    </lineage>
</organism>
<reference evidence="3" key="1">
    <citation type="journal article" date="2019" name="Int. J. Syst. Evol. Microbiol.">
        <title>The Global Catalogue of Microorganisms (GCM) 10K type strain sequencing project: providing services to taxonomists for standard genome sequencing and annotation.</title>
        <authorList>
            <consortium name="The Broad Institute Genomics Platform"/>
            <consortium name="The Broad Institute Genome Sequencing Center for Infectious Disease"/>
            <person name="Wu L."/>
            <person name="Ma J."/>
        </authorList>
    </citation>
    <scope>NUCLEOTIDE SEQUENCE [LARGE SCALE GENOMIC DNA]</scope>
    <source>
        <strain evidence="3">JCM 11590</strain>
    </source>
</reference>
<evidence type="ECO:0000313" key="3">
    <source>
        <dbReference type="Proteomes" id="UP000633263"/>
    </source>
</evidence>
<proteinExistence type="predicted"/>
<evidence type="ECO:0000313" key="2">
    <source>
        <dbReference type="EMBL" id="GGJ06437.1"/>
    </source>
</evidence>
<gene>
    <name evidence="2" type="ORF">GCM10009083_24290</name>
</gene>
<protein>
    <recommendedName>
        <fullName evidence="4">Phage holin family protein</fullName>
    </recommendedName>
</protein>
<sequence>MLTTITLILCIVLFVRLFTYRRQGAQYRPGMSWLAVLVMASSGAASIFILDGQLKIQTLAWPLVILLGVLTAAAVRCEGNLSAVMKGPEHWRARGKRKH</sequence>
<evidence type="ECO:0008006" key="4">
    <source>
        <dbReference type="Google" id="ProtNLM"/>
    </source>
</evidence>
<accession>A0ABQ2CVM6</accession>
<dbReference type="RefSeq" id="WP_188636921.1">
    <property type="nucleotide sequence ID" value="NZ_BMNN01000006.1"/>
</dbReference>
<dbReference type="Pfam" id="PF05449">
    <property type="entry name" value="Phage_holin_3_7"/>
    <property type="match status" value="1"/>
</dbReference>
<dbReference type="EMBL" id="BMNN01000006">
    <property type="protein sequence ID" value="GGJ06437.1"/>
    <property type="molecule type" value="Genomic_DNA"/>
</dbReference>
<dbReference type="InterPro" id="IPR008473">
    <property type="entry name" value="Phage_holin_3_7"/>
</dbReference>
<keyword evidence="1" id="KW-0472">Membrane</keyword>
<feature type="transmembrane region" description="Helical" evidence="1">
    <location>
        <begin position="58"/>
        <end position="75"/>
    </location>
</feature>
<keyword evidence="1" id="KW-1133">Transmembrane helix</keyword>
<evidence type="ECO:0000256" key="1">
    <source>
        <dbReference type="SAM" id="Phobius"/>
    </source>
</evidence>
<keyword evidence="1" id="KW-0812">Transmembrane</keyword>
<comment type="caution">
    <text evidence="2">The sequence shown here is derived from an EMBL/GenBank/DDBJ whole genome shotgun (WGS) entry which is preliminary data.</text>
</comment>
<dbReference type="Proteomes" id="UP000633263">
    <property type="component" value="Unassembled WGS sequence"/>
</dbReference>
<feature type="transmembrane region" description="Helical" evidence="1">
    <location>
        <begin position="33"/>
        <end position="51"/>
    </location>
</feature>